<dbReference type="Pfam" id="PF08538">
    <property type="entry name" value="DUF1749"/>
    <property type="match status" value="1"/>
</dbReference>
<dbReference type="SUPFAM" id="SSF53474">
    <property type="entry name" value="alpha/beta-Hydrolases"/>
    <property type="match status" value="1"/>
</dbReference>
<gene>
    <name evidence="1" type="ORF">JI435_101200</name>
</gene>
<proteinExistence type="predicted"/>
<dbReference type="InterPro" id="IPR013744">
    <property type="entry name" value="SidJ"/>
</dbReference>
<dbReference type="KEGG" id="pno:SNOG_10120"/>
<sequence length="293" mass="32122">MASKPFGVTVHPFTSPTPSACAYERGNTSSRNALVYIDGLTGGPHRARHLNPLIEALQADSELSYSFWEFRMRSSYTGFGFSSLANDVEDISALVTHLRELGKENIVLLGSSTGCQGILTYVSSDASTPVNAYILQAPTSDRELGSLLMPADFLAQTLKHAEEMIARGEKDEIMPKSLIPPIFSSPVTAYRWHSLIAKGGDDDFFSSDLADEALVVTFGKLDKPTLIIPSENDEMVPPTVDKKTLLQRWIKVAPEGMVSELSGLNPGADHQLSEEGTQLWFTDRVLRFLKTLN</sequence>
<dbReference type="Gene3D" id="3.40.50.1820">
    <property type="entry name" value="alpha/beta hydrolase"/>
    <property type="match status" value="1"/>
</dbReference>
<dbReference type="RefSeq" id="XP_001800403.1">
    <property type="nucleotide sequence ID" value="XM_001800351.1"/>
</dbReference>
<dbReference type="PANTHER" id="PTHR31591">
    <property type="entry name" value="UPF0613 PROTEIN PB24D3.06C"/>
    <property type="match status" value="1"/>
</dbReference>
<keyword evidence="2" id="KW-1185">Reference proteome</keyword>
<dbReference type="InterPro" id="IPR029058">
    <property type="entry name" value="AB_hydrolase_fold"/>
</dbReference>
<dbReference type="OMA" id="LHYLYSP"/>
<evidence type="ECO:0000313" key="1">
    <source>
        <dbReference type="EMBL" id="QRD03341.1"/>
    </source>
</evidence>
<evidence type="ECO:0000313" key="2">
    <source>
        <dbReference type="Proteomes" id="UP000663193"/>
    </source>
</evidence>
<accession>A0A7U2FI92</accession>
<dbReference type="OrthoDB" id="10034502at2759"/>
<dbReference type="AlphaFoldDB" id="A0A7U2FI92"/>
<reference evidence="2" key="1">
    <citation type="journal article" date="2021" name="BMC Genomics">
        <title>Chromosome-level genome assembly and manually-curated proteome of model necrotroph Parastagonospora nodorum Sn15 reveals a genome-wide trove of candidate effector homologs, and redundancy of virulence-related functions within an accessory chromosome.</title>
        <authorList>
            <person name="Bertazzoni S."/>
            <person name="Jones D.A.B."/>
            <person name="Phan H.T."/>
            <person name="Tan K.-C."/>
            <person name="Hane J.K."/>
        </authorList>
    </citation>
    <scope>NUCLEOTIDE SEQUENCE [LARGE SCALE GENOMIC DNA]</scope>
    <source>
        <strain evidence="2">SN15 / ATCC MYA-4574 / FGSC 10173)</strain>
    </source>
</reference>
<dbReference type="Proteomes" id="UP000663193">
    <property type="component" value="Chromosome 15"/>
</dbReference>
<protein>
    <submittedName>
        <fullName evidence="1">Uncharacterized protein</fullName>
    </submittedName>
</protein>
<dbReference type="PANTHER" id="PTHR31591:SF7">
    <property type="entry name" value="DUF1749-DOMAIN-CONTAINING PROTEIN"/>
    <property type="match status" value="1"/>
</dbReference>
<dbReference type="EMBL" id="CP069037">
    <property type="protein sequence ID" value="QRD03341.1"/>
    <property type="molecule type" value="Genomic_DNA"/>
</dbReference>
<dbReference type="VEuPathDB" id="FungiDB:JI435_101200"/>
<name>A0A7U2FI92_PHANO</name>
<organism evidence="1 2">
    <name type="scientific">Phaeosphaeria nodorum (strain SN15 / ATCC MYA-4574 / FGSC 10173)</name>
    <name type="common">Glume blotch fungus</name>
    <name type="synonym">Parastagonospora nodorum</name>
    <dbReference type="NCBI Taxonomy" id="321614"/>
    <lineage>
        <taxon>Eukaryota</taxon>
        <taxon>Fungi</taxon>
        <taxon>Dikarya</taxon>
        <taxon>Ascomycota</taxon>
        <taxon>Pezizomycotina</taxon>
        <taxon>Dothideomycetes</taxon>
        <taxon>Pleosporomycetidae</taxon>
        <taxon>Pleosporales</taxon>
        <taxon>Pleosporineae</taxon>
        <taxon>Phaeosphaeriaceae</taxon>
        <taxon>Parastagonospora</taxon>
    </lineage>
</organism>